<dbReference type="Proteomes" id="UP000516229">
    <property type="component" value="Segment"/>
</dbReference>
<evidence type="ECO:0000256" key="4">
    <source>
        <dbReference type="ARBA" id="ARBA00022581"/>
    </source>
</evidence>
<evidence type="ECO:0000256" key="9">
    <source>
        <dbReference type="ARBA" id="ARBA00023125"/>
    </source>
</evidence>
<keyword evidence="7" id="KW-0862">Zinc</keyword>
<dbReference type="Proteomes" id="UP000516116">
    <property type="component" value="Segment"/>
</dbReference>
<keyword evidence="3" id="KW-1048">Host nucleus</keyword>
<dbReference type="Gene3D" id="3.90.148.10">
    <property type="entry name" value="Adenovirus DNA-binding, C-terminal domain superfamily/Adenovirus DNA-binding, zinc binding domain"/>
    <property type="match status" value="1"/>
</dbReference>
<accession>A0A7G9ULG0</accession>
<feature type="domain" description="Adenovirus DNA-binding zinc-binding" evidence="11">
    <location>
        <begin position="125"/>
        <end position="224"/>
    </location>
</feature>
<evidence type="ECO:0000256" key="2">
    <source>
        <dbReference type="ARBA" id="ARBA00022553"/>
    </source>
</evidence>
<dbReference type="EMBL" id="MT603865">
    <property type="protein sequence ID" value="QNN94764.1"/>
    <property type="molecule type" value="Genomic_DNA"/>
</dbReference>
<feature type="domain" description="Adenovirus DNA-binding all-alpha" evidence="10">
    <location>
        <begin position="48"/>
        <end position="107"/>
    </location>
</feature>
<dbReference type="Proteomes" id="UP000516218">
    <property type="component" value="Segment"/>
</dbReference>
<evidence type="ECO:0000256" key="1">
    <source>
        <dbReference type="ARBA" id="ARBA00022518"/>
    </source>
</evidence>
<evidence type="ECO:0000313" key="18">
    <source>
        <dbReference type="EMBL" id="QNN94861.1"/>
    </source>
</evidence>
<keyword evidence="6" id="KW-0479">Metal-binding</keyword>
<evidence type="ECO:0000313" key="12">
    <source>
        <dbReference type="EMBL" id="QNN94723.1"/>
    </source>
</evidence>
<sequence>MSSDQRSLVDSEEEPCLKRQRVENDEFENCHQKAMQYATGLQALFACQAEANILPTSDYWAKLVETYVKKNKPDLNLTISSAKSFYHFAGRIVSSFVYNDSGLICNYNCLGANIWVHNWDEDNIRCFHGTVMLSKPITYSLSPQSEEGMRALTAGEGRLEKEKNQKDVIKLTNYSNIVCPLDSNVQWPTIHSPDSCGMNFGNKEKAKAAFLHNIDWTSAMFPKAKKCEISEKMIIVTKCFCNYGHENIQLGRQICKMTAFEIPGANDIDPESCHDDMLLATAKYKHTFVFQCCNPIRLKRNAKDKDNQTHKHCDFKLSMIDVRQAMKISKDIYTKLKETIDDGSPTKIMLPAFVFNPKKHSFKQAIVAQHEVESDDDAFC</sequence>
<protein>
    <submittedName>
        <fullName evidence="18">DBP</fullName>
    </submittedName>
</protein>
<evidence type="ECO:0000256" key="6">
    <source>
        <dbReference type="ARBA" id="ARBA00022723"/>
    </source>
</evidence>
<organism evidence="18 20">
    <name type="scientific">Turkey adenovirus 3</name>
    <dbReference type="NCBI Taxonomy" id="41678"/>
    <lineage>
        <taxon>Viruses</taxon>
        <taxon>Varidnaviria</taxon>
        <taxon>Bamfordvirae</taxon>
        <taxon>Preplasmiviricota</taxon>
        <taxon>Polisuviricotina</taxon>
        <taxon>Pharingeaviricetes</taxon>
        <taxon>Rowavirales</taxon>
        <taxon>Adenoviridae</taxon>
        <taxon>Siadenovirus</taxon>
        <taxon>Siadenovirus gallopavotertii</taxon>
        <taxon>Turkey siadenovirus A</taxon>
    </lineage>
</organism>
<evidence type="ECO:0000256" key="7">
    <source>
        <dbReference type="ARBA" id="ARBA00022833"/>
    </source>
</evidence>
<dbReference type="InterPro" id="IPR036368">
    <property type="entry name" value="ADBP_zn-bd_sf"/>
</dbReference>
<keyword evidence="2" id="KW-0597">Phosphoprotein</keyword>
<evidence type="ECO:0000313" key="17">
    <source>
        <dbReference type="EMBL" id="QNN94838.1"/>
    </source>
</evidence>
<evidence type="ECO:0000256" key="3">
    <source>
        <dbReference type="ARBA" id="ARBA00022562"/>
    </source>
</evidence>
<dbReference type="GO" id="GO:0039693">
    <property type="term" value="P:viral DNA genome replication"/>
    <property type="evidence" value="ECO:0007669"/>
    <property type="project" value="UniProtKB-KW"/>
</dbReference>
<reference evidence="18" key="2">
    <citation type="submission" date="2020-06" db="EMBL/GenBank/DDBJ databases">
        <authorList>
            <person name="Palomino-Tapia V.A."/>
            <person name="Mitevski D."/>
            <person name="Inglis T."/>
            <person name="Abdul-Careem F.M."/>
            <person name="van der Meer F."/>
        </authorList>
    </citation>
    <scope>NUCLEOTIDE SEQUENCE</scope>
    <source>
        <strain evidence="12">H.E.Vac - Vaccine</strain>
        <strain evidence="13">Oralvax HE - Vaccine</strain>
        <strain evidence="14">THEV/CA-AB/Turkey/18-0665/18</strain>
        <strain evidence="15">THEV/CA-AB/Turkey/18-0943/18</strain>
        <strain evidence="16">THEV/CA-AB/Turkey/18-0988/18</strain>
        <strain evidence="17">THEV/CA-AB/Turkey/18-1234/18</strain>
        <strain evidence="18">THEV/CA-BC/Turkey/17-0699/17</strain>
        <strain evidence="19">THEV/CA-ON/Turkey/18-0374/18</strain>
    </source>
</reference>
<dbReference type="EMBL" id="MT603863">
    <property type="protein sequence ID" value="QNN94723.1"/>
    <property type="molecule type" value="Genomic_DNA"/>
</dbReference>
<dbReference type="EMBL" id="MT603867">
    <property type="protein sequence ID" value="QNN94815.1"/>
    <property type="molecule type" value="Genomic_DNA"/>
</dbReference>
<dbReference type="InterPro" id="IPR005376">
    <property type="entry name" value="Adenovirus_DNA-bd_zn-bd"/>
</dbReference>
<dbReference type="EMBL" id="MT603866">
    <property type="protein sequence ID" value="QNN94787.1"/>
    <property type="molecule type" value="Genomic_DNA"/>
</dbReference>
<keyword evidence="5" id="KW-0235">DNA replication</keyword>
<evidence type="ECO:0000313" key="14">
    <source>
        <dbReference type="EMBL" id="QNN94764.1"/>
    </source>
</evidence>
<name>A0A7G9ULG0_9ADEN</name>
<dbReference type="Pfam" id="PF03728">
    <property type="entry name" value="Viral_DNA_Zn_bi"/>
    <property type="match status" value="2"/>
</dbReference>
<dbReference type="Proteomes" id="UP000516062">
    <property type="component" value="Segment"/>
</dbReference>
<dbReference type="GO" id="GO:0003677">
    <property type="term" value="F:DNA binding"/>
    <property type="evidence" value="ECO:0007669"/>
    <property type="project" value="UniProtKB-KW"/>
</dbReference>
<dbReference type="InterPro" id="IPR003176">
    <property type="entry name" value="Adenovirus_DNA-bd_a"/>
</dbReference>
<dbReference type="Gene3D" id="1.10.269.10">
    <property type="entry name" value="Adenovirus DNA-binding, N-terminal domain"/>
    <property type="match status" value="1"/>
</dbReference>
<dbReference type="EMBL" id="MT603869">
    <property type="protein sequence ID" value="QNN94861.1"/>
    <property type="molecule type" value="Genomic_DNA"/>
</dbReference>
<dbReference type="Proteomes" id="UP000516040">
    <property type="component" value="Segment"/>
</dbReference>
<dbReference type="EMBL" id="MT603868">
    <property type="protein sequence ID" value="QNN94838.1"/>
    <property type="molecule type" value="Genomic_DNA"/>
</dbReference>
<evidence type="ECO:0000313" key="20">
    <source>
        <dbReference type="Proteomes" id="UP000516040"/>
    </source>
</evidence>
<evidence type="ECO:0000256" key="8">
    <source>
        <dbReference type="ARBA" id="ARBA00023109"/>
    </source>
</evidence>
<evidence type="ECO:0000313" key="15">
    <source>
        <dbReference type="EMBL" id="QNN94787.1"/>
    </source>
</evidence>
<dbReference type="Proteomes" id="UP000516084">
    <property type="component" value="Segment"/>
</dbReference>
<evidence type="ECO:0000313" key="16">
    <source>
        <dbReference type="EMBL" id="QNN94815.1"/>
    </source>
</evidence>
<dbReference type="InterPro" id="IPR036367">
    <property type="entry name" value="Ad_DBP_C_sf"/>
</dbReference>
<dbReference type="GO" id="GO:0006351">
    <property type="term" value="P:DNA-templated transcription"/>
    <property type="evidence" value="ECO:0007669"/>
    <property type="project" value="InterPro"/>
</dbReference>
<reference evidence="20 21" key="1">
    <citation type="journal article" date="2020" name="Viruses">
        <title>Molecular Characterization of Hemorrhagic Enteritis Virus (HEV) Obtained from Clinical Samples in Western Canada 2017-2018.</title>
        <authorList>
            <person name="Palomino-Tapia V."/>
            <person name="Mitevski D."/>
            <person name="Inglis T."/>
            <person name="van der Meer F."/>
            <person name="Abdul-Careem M.F."/>
        </authorList>
    </citation>
    <scope>NUCLEOTIDE SEQUENCE [LARGE SCALE GENOMIC DNA]</scope>
    <source>
        <strain evidence="12">H.E.Vac - Vaccine</strain>
        <strain evidence="13">Oralvax HE - Vaccine</strain>
        <strain evidence="14">THEV/CA-AB/Turkey/18-0665/18</strain>
        <strain evidence="15">THEV/CA-AB/Turkey/18-0943/18</strain>
        <strain evidence="16">THEV/CA-AB/Turkey/18-0988/18</strain>
        <strain evidence="17">THEV/CA-AB/Turkey/18-1234/18</strain>
        <strain evidence="18">THEV/CA-BC/Turkey/17-0699/17</strain>
        <strain evidence="19">THEV/CA-ON/Turkey/18-0374/18</strain>
    </source>
</reference>
<keyword evidence="9" id="KW-0238">DNA-binding</keyword>
<dbReference type="SUPFAM" id="SSF57917">
    <property type="entry name" value="Zn-binding domains of ADDBP"/>
    <property type="match status" value="2"/>
</dbReference>
<dbReference type="GO" id="GO:0006260">
    <property type="term" value="P:DNA replication"/>
    <property type="evidence" value="ECO:0007669"/>
    <property type="project" value="UniProtKB-KW"/>
</dbReference>
<keyword evidence="8" id="KW-1194">Viral DNA replication</keyword>
<dbReference type="Pfam" id="PF02236">
    <property type="entry name" value="Viral_DNA_bi"/>
    <property type="match status" value="1"/>
</dbReference>
<evidence type="ECO:0000259" key="11">
    <source>
        <dbReference type="Pfam" id="PF03728"/>
    </source>
</evidence>
<proteinExistence type="predicted"/>
<evidence type="ECO:0000313" key="19">
    <source>
        <dbReference type="EMBL" id="QNN94902.1"/>
    </source>
</evidence>
<keyword evidence="4" id="KW-0945">Host-virus interaction</keyword>
<feature type="domain" description="Adenovirus DNA-binding zinc-binding" evidence="11">
    <location>
        <begin position="237"/>
        <end position="336"/>
    </location>
</feature>
<evidence type="ECO:0000313" key="21">
    <source>
        <dbReference type="Proteomes" id="UP000516062"/>
    </source>
</evidence>
<evidence type="ECO:0000259" key="10">
    <source>
        <dbReference type="Pfam" id="PF02236"/>
    </source>
</evidence>
<evidence type="ECO:0000313" key="13">
    <source>
        <dbReference type="EMBL" id="QNN94746.1"/>
    </source>
</evidence>
<dbReference type="GO" id="GO:0008270">
    <property type="term" value="F:zinc ion binding"/>
    <property type="evidence" value="ECO:0007669"/>
    <property type="project" value="InterPro"/>
</dbReference>
<dbReference type="Proteomes" id="UP000516146">
    <property type="component" value="Genome"/>
</dbReference>
<keyword evidence="1" id="KW-0244">Early protein</keyword>
<dbReference type="SUPFAM" id="SSF47724">
    <property type="entry name" value="Domain of early E2A DNA-binding protein, ADDBP"/>
    <property type="match status" value="1"/>
</dbReference>
<dbReference type="Proteomes" id="UP000516121">
    <property type="component" value="Segment"/>
</dbReference>
<dbReference type="EMBL" id="MT603864">
    <property type="protein sequence ID" value="QNN94746.1"/>
    <property type="molecule type" value="Genomic_DNA"/>
</dbReference>
<gene>
    <name evidence="18" type="primary">DBP</name>
</gene>
<dbReference type="InterPro" id="IPR036362">
    <property type="entry name" value="Adenovirus_DNA-bd_N_sf"/>
</dbReference>
<dbReference type="EMBL" id="MT603871">
    <property type="protein sequence ID" value="QNN94902.1"/>
    <property type="molecule type" value="Genomic_DNA"/>
</dbReference>
<evidence type="ECO:0000256" key="5">
    <source>
        <dbReference type="ARBA" id="ARBA00022705"/>
    </source>
</evidence>